<feature type="region of interest" description="Disordered" evidence="1">
    <location>
        <begin position="84"/>
        <end position="125"/>
    </location>
</feature>
<evidence type="ECO:0000256" key="1">
    <source>
        <dbReference type="SAM" id="MobiDB-lite"/>
    </source>
</evidence>
<gene>
    <name evidence="2" type="ORF">K0M31_011911</name>
</gene>
<dbReference type="AlphaFoldDB" id="A0AA40GAG2"/>
<comment type="caution">
    <text evidence="2">The sequence shown here is derived from an EMBL/GenBank/DDBJ whole genome shotgun (WGS) entry which is preliminary data.</text>
</comment>
<name>A0AA40GAG2_9HYME</name>
<dbReference type="Proteomes" id="UP001177670">
    <property type="component" value="Unassembled WGS sequence"/>
</dbReference>
<evidence type="ECO:0000313" key="2">
    <source>
        <dbReference type="EMBL" id="KAK1134129.1"/>
    </source>
</evidence>
<protein>
    <submittedName>
        <fullName evidence="2">Uncharacterized protein</fullName>
    </submittedName>
</protein>
<organism evidence="2 3">
    <name type="scientific">Melipona bicolor</name>
    <dbReference type="NCBI Taxonomy" id="60889"/>
    <lineage>
        <taxon>Eukaryota</taxon>
        <taxon>Metazoa</taxon>
        <taxon>Ecdysozoa</taxon>
        <taxon>Arthropoda</taxon>
        <taxon>Hexapoda</taxon>
        <taxon>Insecta</taxon>
        <taxon>Pterygota</taxon>
        <taxon>Neoptera</taxon>
        <taxon>Endopterygota</taxon>
        <taxon>Hymenoptera</taxon>
        <taxon>Apocrita</taxon>
        <taxon>Aculeata</taxon>
        <taxon>Apoidea</taxon>
        <taxon>Anthophila</taxon>
        <taxon>Apidae</taxon>
        <taxon>Melipona</taxon>
    </lineage>
</organism>
<evidence type="ECO:0000313" key="3">
    <source>
        <dbReference type="Proteomes" id="UP001177670"/>
    </source>
</evidence>
<reference evidence="2" key="1">
    <citation type="submission" date="2021-10" db="EMBL/GenBank/DDBJ databases">
        <title>Melipona bicolor Genome sequencing and assembly.</title>
        <authorList>
            <person name="Araujo N.S."/>
            <person name="Arias M.C."/>
        </authorList>
    </citation>
    <scope>NUCLEOTIDE SEQUENCE</scope>
    <source>
        <strain evidence="2">USP_2M_L1-L4_2017</strain>
        <tissue evidence="2">Whole body</tissue>
    </source>
</reference>
<feature type="compositionally biased region" description="Polar residues" evidence="1">
    <location>
        <begin position="113"/>
        <end position="125"/>
    </location>
</feature>
<feature type="compositionally biased region" description="Basic and acidic residues" evidence="1">
    <location>
        <begin position="101"/>
        <end position="111"/>
    </location>
</feature>
<dbReference type="EMBL" id="JAHYIQ010000003">
    <property type="protein sequence ID" value="KAK1134129.1"/>
    <property type="molecule type" value="Genomic_DNA"/>
</dbReference>
<keyword evidence="3" id="KW-1185">Reference proteome</keyword>
<proteinExistence type="predicted"/>
<sequence>MERQLLSPRKTQHLPLIEMGKQEQLGETQVLIRSNFQGTSSMFGIPLETAIAKHKPKTQIRAFLLNHVTLVQRDFTRSTRWCGRGGREVTRAQTPTESIEDSTRHGTEVPDRASSSATLRSSGNE</sequence>
<accession>A0AA40GAG2</accession>